<feature type="signal peptide" evidence="1">
    <location>
        <begin position="1"/>
        <end position="21"/>
    </location>
</feature>
<name>A0A291QVG8_9BACT</name>
<evidence type="ECO:0000259" key="2">
    <source>
        <dbReference type="Pfam" id="PF13354"/>
    </source>
</evidence>
<organism evidence="3 4">
    <name type="scientific">Chitinophaga caeni</name>
    <dbReference type="NCBI Taxonomy" id="2029983"/>
    <lineage>
        <taxon>Bacteria</taxon>
        <taxon>Pseudomonadati</taxon>
        <taxon>Bacteroidota</taxon>
        <taxon>Chitinophagia</taxon>
        <taxon>Chitinophagales</taxon>
        <taxon>Chitinophagaceae</taxon>
        <taxon>Chitinophaga</taxon>
    </lineage>
</organism>
<gene>
    <name evidence="3" type="ORF">COR50_12205</name>
</gene>
<dbReference type="KEGG" id="cbae:COR50_12205"/>
<sequence length="423" mass="49234">MCYYRLYILLMLYTLASCNNATKMEKNKSPHSENGNLLTRLMEDPQLAPVTGNLSKYRLQVIYTQINRDAQNKPTFTDFYYNVDTLRYFYPASTVKLPAAILALEKLNDLNINNLDKFSAAFTRGLPGISTEVNFDSTAQDFHPSIAHYIKKIFLVSDNDAFNRLYEFLGQEEFNRKLWQKGFASAQIRHRLDVDLSPEANRHTNGMFFMDDGDTVYQQPGKISSLVFQDKHDLIGKAHYIGDSLVRTPMDFYYKNHISLVDLHHILRNIIFPGTVTSGQAFRLKEEDYRFLYRYMSQLPTETTYPAYDSTEFYPAYVKFLLFGGDKNAVMPPYIRIFNKPGWAYGFLTDLAYVVDFKNKVEFMVSANLYVNEDGVLSSGHYEFDEIGKPFLQKLGSIIYQYELERKRLHEPDLSKFMMTYDR</sequence>
<dbReference type="InterPro" id="IPR012338">
    <property type="entry name" value="Beta-lactam/transpept-like"/>
</dbReference>
<protein>
    <recommendedName>
        <fullName evidence="2">Beta-lactamase class A catalytic domain-containing protein</fullName>
    </recommendedName>
</protein>
<dbReference type="GO" id="GO:0008800">
    <property type="term" value="F:beta-lactamase activity"/>
    <property type="evidence" value="ECO:0007669"/>
    <property type="project" value="InterPro"/>
</dbReference>
<dbReference type="Gene3D" id="3.40.710.10">
    <property type="entry name" value="DD-peptidase/beta-lactamase superfamily"/>
    <property type="match status" value="1"/>
</dbReference>
<evidence type="ECO:0000313" key="4">
    <source>
        <dbReference type="Proteomes" id="UP000220133"/>
    </source>
</evidence>
<feature type="domain" description="Beta-lactamase class A catalytic" evidence="2">
    <location>
        <begin position="81"/>
        <end position="361"/>
    </location>
</feature>
<dbReference type="GO" id="GO:0030655">
    <property type="term" value="P:beta-lactam antibiotic catabolic process"/>
    <property type="evidence" value="ECO:0007669"/>
    <property type="project" value="InterPro"/>
</dbReference>
<accession>A0A291QVG8</accession>
<reference evidence="3 4" key="1">
    <citation type="submission" date="2017-10" db="EMBL/GenBank/DDBJ databases">
        <title>Paenichitinophaga pekingensis gen. nov., sp. nov., isolated from activated sludge.</title>
        <authorList>
            <person name="Jin D."/>
            <person name="Kong X."/>
            <person name="Deng Y."/>
            <person name="Bai Z."/>
        </authorList>
    </citation>
    <scope>NUCLEOTIDE SEQUENCE [LARGE SCALE GENOMIC DNA]</scope>
    <source>
        <strain evidence="3 4">13</strain>
    </source>
</reference>
<dbReference type="Proteomes" id="UP000220133">
    <property type="component" value="Chromosome"/>
</dbReference>
<dbReference type="AlphaFoldDB" id="A0A291QVG8"/>
<dbReference type="InterPro" id="IPR045155">
    <property type="entry name" value="Beta-lactam_cat"/>
</dbReference>
<dbReference type="PROSITE" id="PS51257">
    <property type="entry name" value="PROKAR_LIPOPROTEIN"/>
    <property type="match status" value="1"/>
</dbReference>
<keyword evidence="1" id="KW-0732">Signal</keyword>
<dbReference type="Pfam" id="PF13354">
    <property type="entry name" value="Beta-lactamase2"/>
    <property type="match status" value="1"/>
</dbReference>
<evidence type="ECO:0000313" key="3">
    <source>
        <dbReference type="EMBL" id="ATL47863.1"/>
    </source>
</evidence>
<evidence type="ECO:0000256" key="1">
    <source>
        <dbReference type="SAM" id="SignalP"/>
    </source>
</evidence>
<feature type="chain" id="PRO_5012945650" description="Beta-lactamase class A catalytic domain-containing protein" evidence="1">
    <location>
        <begin position="22"/>
        <end position="423"/>
    </location>
</feature>
<dbReference type="EMBL" id="CP023777">
    <property type="protein sequence ID" value="ATL47863.1"/>
    <property type="molecule type" value="Genomic_DNA"/>
</dbReference>
<keyword evidence="4" id="KW-1185">Reference proteome</keyword>
<proteinExistence type="predicted"/>
<dbReference type="SUPFAM" id="SSF56601">
    <property type="entry name" value="beta-lactamase/transpeptidase-like"/>
    <property type="match status" value="1"/>
</dbReference>